<dbReference type="GO" id="GO:0003684">
    <property type="term" value="F:damaged DNA binding"/>
    <property type="evidence" value="ECO:0007669"/>
    <property type="project" value="InterPro"/>
</dbReference>
<feature type="region of interest" description="Disordered" evidence="2">
    <location>
        <begin position="1"/>
        <end position="129"/>
    </location>
</feature>
<evidence type="ECO:0000256" key="1">
    <source>
        <dbReference type="ARBA" id="ARBA00022763"/>
    </source>
</evidence>
<dbReference type="AlphaFoldDB" id="A0A238LHR1"/>
<accession>A0A238LHR1</accession>
<sequence>MRGEDALPVLAFPTPQTDPRSGPQTAPKQTSRPGRRANPDDLTRAIAALQSAEQAEQAPARRPPTTPETEQEDSFSPVGLPKAKAKPRTKPQWRAGPEQGRDVGDTGPGRVGAAAGAVTPTGTAPKPRDPLARRILSLHLPNFAMERWQREAARRGDALPEDLPQALAIEGQHGPIIHALNRAAALAGVHLGARVVDMRALVPTLKVEYADTGADRAALGRLMLWARRWCPWTALDGAAGLVMDTTGSDHLWGGEAAMLREIEGRLGSLGLSSSLAIAPTHGAAWALARMGGVREVCDAEGLALRMAPLPVRALRLDGETVLLLKRLGLKTIGELAAVPRLSLARRFSRAALPGNPLLRLDQMMGTLAEPVSAPDDPPRFAVQSALAEPVQDPTPHLPALCAELCDGMAAAGFGARRISLTIYRSDGEVSTVEAAASQPSRDPGHLMRLFDGKLDRIDPGFGFDLITLAATVAEKIIVTQTRLDGEAEAGPDLARLIDRLSARFGASALRRPAMRESHMPERREIWAPAMAGAPRRPEPGAQPRPVRLFDPAEEVRVVYAVPEGPPAQFIWRRQTHRVTRFAGPERIAPEWWADRPGTRLRDYYRVEDHHGQRFWIYREGVQEDGRGGVPAWFVHGVFA</sequence>
<protein>
    <recommendedName>
        <fullName evidence="3">DNA polymerase Y-family little finger domain-containing protein</fullName>
    </recommendedName>
</protein>
<dbReference type="OrthoDB" id="9788640at2"/>
<dbReference type="CDD" id="cd03468">
    <property type="entry name" value="PolY_like"/>
    <property type="match status" value="1"/>
</dbReference>
<keyword evidence="5" id="KW-1185">Reference proteome</keyword>
<dbReference type="Proteomes" id="UP000201613">
    <property type="component" value="Unassembled WGS sequence"/>
</dbReference>
<dbReference type="GO" id="GO:0006281">
    <property type="term" value="P:DNA repair"/>
    <property type="evidence" value="ECO:0007669"/>
    <property type="project" value="InterPro"/>
</dbReference>
<evidence type="ECO:0000259" key="3">
    <source>
        <dbReference type="Pfam" id="PF11799"/>
    </source>
</evidence>
<feature type="compositionally biased region" description="Low complexity" evidence="2">
    <location>
        <begin position="111"/>
        <end position="125"/>
    </location>
</feature>
<dbReference type="SUPFAM" id="SSF56672">
    <property type="entry name" value="DNA/RNA polymerases"/>
    <property type="match status" value="1"/>
</dbReference>
<dbReference type="InterPro" id="IPR043502">
    <property type="entry name" value="DNA/RNA_pol_sf"/>
</dbReference>
<organism evidence="4 5">
    <name type="scientific">Flavimaricola marinus</name>
    <dbReference type="NCBI Taxonomy" id="1819565"/>
    <lineage>
        <taxon>Bacteria</taxon>
        <taxon>Pseudomonadati</taxon>
        <taxon>Pseudomonadota</taxon>
        <taxon>Alphaproteobacteria</taxon>
        <taxon>Rhodobacterales</taxon>
        <taxon>Paracoccaceae</taxon>
        <taxon>Flavimaricola</taxon>
    </lineage>
</organism>
<dbReference type="PANTHER" id="PTHR35369">
    <property type="entry name" value="BLR3025 PROTEIN-RELATED"/>
    <property type="match status" value="1"/>
</dbReference>
<name>A0A238LHR1_9RHOB</name>
<dbReference type="RefSeq" id="WP_110521984.1">
    <property type="nucleotide sequence ID" value="NZ_FXZK01000007.1"/>
</dbReference>
<gene>
    <name evidence="4" type="ORF">LOM8899_03304</name>
</gene>
<evidence type="ECO:0000313" key="4">
    <source>
        <dbReference type="EMBL" id="SMY09142.1"/>
    </source>
</evidence>
<evidence type="ECO:0000256" key="2">
    <source>
        <dbReference type="SAM" id="MobiDB-lite"/>
    </source>
</evidence>
<feature type="domain" description="DNA polymerase Y-family little finger" evidence="3">
    <location>
        <begin position="396"/>
        <end position="467"/>
    </location>
</feature>
<feature type="compositionally biased region" description="Polar residues" evidence="2">
    <location>
        <begin position="14"/>
        <end position="32"/>
    </location>
</feature>
<evidence type="ECO:0000313" key="5">
    <source>
        <dbReference type="Proteomes" id="UP000201613"/>
    </source>
</evidence>
<proteinExistence type="predicted"/>
<dbReference type="EMBL" id="FXZK01000007">
    <property type="protein sequence ID" value="SMY09142.1"/>
    <property type="molecule type" value="Genomic_DNA"/>
</dbReference>
<dbReference type="PANTHER" id="PTHR35369:SF2">
    <property type="entry name" value="BLR3025 PROTEIN"/>
    <property type="match status" value="1"/>
</dbReference>
<dbReference type="Pfam" id="PF11799">
    <property type="entry name" value="IMS_C"/>
    <property type="match status" value="1"/>
</dbReference>
<dbReference type="InterPro" id="IPR017961">
    <property type="entry name" value="DNA_pol_Y-fam_little_finger"/>
</dbReference>
<reference evidence="4 5" key="1">
    <citation type="submission" date="2017-05" db="EMBL/GenBank/DDBJ databases">
        <authorList>
            <person name="Song R."/>
            <person name="Chenine A.L."/>
            <person name="Ruprecht R.M."/>
        </authorList>
    </citation>
    <scope>NUCLEOTIDE SEQUENCE [LARGE SCALE GENOMIC DNA]</scope>
    <source>
        <strain evidence="4 5">CECT 8899</strain>
    </source>
</reference>
<feature type="compositionally biased region" description="Low complexity" evidence="2">
    <location>
        <begin position="44"/>
        <end position="60"/>
    </location>
</feature>
<dbReference type="InterPro" id="IPR050356">
    <property type="entry name" value="SulA_CellDiv_inhibitor"/>
</dbReference>
<keyword evidence="1" id="KW-0227">DNA damage</keyword>